<dbReference type="Gene3D" id="3.20.20.80">
    <property type="entry name" value="Glycosidases"/>
    <property type="match status" value="3"/>
</dbReference>
<dbReference type="AlphaFoldDB" id="A0A841HY09"/>
<dbReference type="PANTHER" id="PTHR10357:SF216">
    <property type="entry name" value="MALTOOLIGOSYL TREHALOSE SYNTHASE-RELATED"/>
    <property type="match status" value="1"/>
</dbReference>
<feature type="domain" description="Glycosyl hydrolase family 13 catalytic" evidence="1">
    <location>
        <begin position="3"/>
        <end position="539"/>
    </location>
</feature>
<gene>
    <name evidence="2" type="ORF">HNR42_000951</name>
</gene>
<name>A0A841HY09_9DEIO</name>
<organism evidence="2 3">
    <name type="scientific">Deinobacterium chartae</name>
    <dbReference type="NCBI Taxonomy" id="521158"/>
    <lineage>
        <taxon>Bacteria</taxon>
        <taxon>Thermotogati</taxon>
        <taxon>Deinococcota</taxon>
        <taxon>Deinococci</taxon>
        <taxon>Deinococcales</taxon>
        <taxon>Deinococcaceae</taxon>
        <taxon>Deinobacterium</taxon>
    </lineage>
</organism>
<dbReference type="Pfam" id="PF00128">
    <property type="entry name" value="Alpha-amylase"/>
    <property type="match status" value="1"/>
</dbReference>
<dbReference type="Proteomes" id="UP000569951">
    <property type="component" value="Unassembled WGS sequence"/>
</dbReference>
<evidence type="ECO:0000313" key="2">
    <source>
        <dbReference type="EMBL" id="MBB6097534.1"/>
    </source>
</evidence>
<dbReference type="NCBIfam" id="TIGR02401">
    <property type="entry name" value="trehalose_TreY"/>
    <property type="match status" value="1"/>
</dbReference>
<evidence type="ECO:0000259" key="1">
    <source>
        <dbReference type="SMART" id="SM00642"/>
    </source>
</evidence>
<evidence type="ECO:0000313" key="3">
    <source>
        <dbReference type="Proteomes" id="UP000569951"/>
    </source>
</evidence>
<dbReference type="GO" id="GO:0005992">
    <property type="term" value="P:trehalose biosynthetic process"/>
    <property type="evidence" value="ECO:0007669"/>
    <property type="project" value="TreeGrafter"/>
</dbReference>
<accession>A0A841HY09</accession>
<dbReference type="InterPro" id="IPR006047">
    <property type="entry name" value="GH13_cat_dom"/>
</dbReference>
<dbReference type="GO" id="GO:0030980">
    <property type="term" value="P:alpha-glucan catabolic process"/>
    <property type="evidence" value="ECO:0007669"/>
    <property type="project" value="TreeGrafter"/>
</dbReference>
<proteinExistence type="predicted"/>
<dbReference type="SMART" id="SM00642">
    <property type="entry name" value="Aamy"/>
    <property type="match status" value="1"/>
</dbReference>
<dbReference type="Gene3D" id="1.10.150.200">
    <property type="entry name" value="Maltooligosyl trehalose synthase, domain 3"/>
    <property type="match status" value="1"/>
</dbReference>
<dbReference type="SUPFAM" id="SSF51445">
    <property type="entry name" value="(Trans)glycosidases"/>
    <property type="match status" value="1"/>
</dbReference>
<comment type="caution">
    <text evidence="2">The sequence shown here is derived from an EMBL/GenBank/DDBJ whole genome shotgun (WGS) entry which is preliminary data.</text>
</comment>
<dbReference type="CDD" id="cd11336">
    <property type="entry name" value="AmyAc_MTSase"/>
    <property type="match status" value="1"/>
</dbReference>
<sequence>MKDLPLASYRLQLHAGFTFKDAQAALPYLERLGVRDVYTSPYLQAEQGSTHGYNLVSHTHLNPEIGSEQDYLAFTDAIRSRGMGHILDIVPNHMGIGGNDNAWWQDVLENGPSSLYADFFDIDWDPARPGLRGKVLLPILGDQYGQVLERGELQLSREGGQFWLNYYQRRLPISPDSLIPLLERAASDLAARHPEPENPAELEAQDPELAELRSIITALSYLPKAGSTEPEARLERAREKEVVKRRLEVLCSASNAACAAVDRATVRFNGTPGDPGSFDDLDALLREQSYRLAFWRVATEEINYRRFFDINDLAAIRMEDQRVFDASHTLVLRYLEEGRISGLRLDHTDGLYEPLGYFRKLQRARFAQLHADEDERAAFEERLQSEWVPQLPRPLYVWAEKILETGEQLPKRWPIHGTTGYDFLALVNGLWVDPRAERSLGATYQRFAGERMNYPDLLLANKRLIMRTSLSSEVTVLARALERIAESNRRSRDFTLASLTTAIVETIAAFPVYRTYLREDGSREENDDRYILEAISRAKRENPSLSSRVFDFLADVLLLHYPDNASEQQRAEMVRFALKFQQVTSPVMAKGAEDTSFYTYNRLVSLNEVGSDPAHFGTSVAEFHAGNLERLRAWPHSMTALSTHDTKRGEDTRARISVLSEMPQEWRATLTALGRIARAKRSEVDGREAPSRNDEYLFYQTALGAWPLDGNLEGYAERLQAYMDKATREAKVHTSWTNPNPAYDAAVKRFVERMLRDRRFQKTMGELSDRISTYGAVNGLAQTLIKFTAPGMPDTYQGSELWNQSLVDPDNRRPVDYALHARYLEEIESRSERPLELVGELLENYRDGRVKLYVTWKALQQRNRDPQLFVHGAYVGLEAGEHAVAFARQHEGRTLITAVPRFSLRLTEGQQPWPLGGVWGNTRLPLTEAGRYRNLLTGEVLEGESSLDLAEVFAHFPVALLERL</sequence>
<dbReference type="GO" id="GO:0047470">
    <property type="term" value="F:(1,4)-alpha-D-glucan 1-alpha-D-glucosylmutase activity"/>
    <property type="evidence" value="ECO:0007669"/>
    <property type="project" value="UniProtKB-EC"/>
</dbReference>
<dbReference type="Gene3D" id="1.10.10.470">
    <property type="entry name" value="Maltooligosyl trehalose synthase, domain 4"/>
    <property type="match status" value="1"/>
</dbReference>
<dbReference type="InterPro" id="IPR012767">
    <property type="entry name" value="Trehalose_TreY"/>
</dbReference>
<keyword evidence="2" id="KW-0413">Isomerase</keyword>
<dbReference type="RefSeq" id="WP_343058204.1">
    <property type="nucleotide sequence ID" value="NZ_JACHHG010000003.1"/>
</dbReference>
<dbReference type="EC" id="5.4.99.15" evidence="2"/>
<dbReference type="InterPro" id="IPR017853">
    <property type="entry name" value="GH"/>
</dbReference>
<dbReference type="InterPro" id="IPR013797">
    <property type="entry name" value="Maltooligo_trehalose_synth_4"/>
</dbReference>
<dbReference type="PANTHER" id="PTHR10357">
    <property type="entry name" value="ALPHA-AMYLASE FAMILY MEMBER"/>
    <property type="match status" value="1"/>
</dbReference>
<dbReference type="EMBL" id="JACHHG010000003">
    <property type="protein sequence ID" value="MBB6097534.1"/>
    <property type="molecule type" value="Genomic_DNA"/>
</dbReference>
<protein>
    <submittedName>
        <fullName evidence="2">(1-&gt;4)-alpha-D-glucan 1-alpha-D-glucosylmutase</fullName>
        <ecNumber evidence="2">5.4.99.15</ecNumber>
    </submittedName>
</protein>
<dbReference type="Gene3D" id="3.30.1590.10">
    <property type="entry name" value="Maltooligosyl trehalose synthase, domain 2"/>
    <property type="match status" value="2"/>
</dbReference>
<keyword evidence="3" id="KW-1185">Reference proteome</keyword>
<reference evidence="2 3" key="1">
    <citation type="submission" date="2020-08" db="EMBL/GenBank/DDBJ databases">
        <title>Genomic Encyclopedia of Type Strains, Phase IV (KMG-IV): sequencing the most valuable type-strain genomes for metagenomic binning, comparative biology and taxonomic classification.</title>
        <authorList>
            <person name="Goeker M."/>
        </authorList>
    </citation>
    <scope>NUCLEOTIDE SEQUENCE [LARGE SCALE GENOMIC DNA]</scope>
    <source>
        <strain evidence="2 3">DSM 21458</strain>
    </source>
</reference>